<dbReference type="GO" id="GO:0015171">
    <property type="term" value="F:amino acid transmembrane transporter activity"/>
    <property type="evidence" value="ECO:0007669"/>
    <property type="project" value="TreeGrafter"/>
</dbReference>
<keyword evidence="2" id="KW-1003">Cell membrane</keyword>
<evidence type="ECO:0000256" key="5">
    <source>
        <dbReference type="ARBA" id="ARBA00023136"/>
    </source>
</evidence>
<dbReference type="InterPro" id="IPR001123">
    <property type="entry name" value="LeuE-type"/>
</dbReference>
<organism evidence="7 8">
    <name type="scientific">Paraburkholderia panacisoli</name>
    <dbReference type="NCBI Taxonomy" id="2603818"/>
    <lineage>
        <taxon>Bacteria</taxon>
        <taxon>Pseudomonadati</taxon>
        <taxon>Pseudomonadota</taxon>
        <taxon>Betaproteobacteria</taxon>
        <taxon>Burkholderiales</taxon>
        <taxon>Burkholderiaceae</taxon>
        <taxon>Paraburkholderia</taxon>
    </lineage>
</organism>
<evidence type="ECO:0000313" key="8">
    <source>
        <dbReference type="Proteomes" id="UP000325273"/>
    </source>
</evidence>
<dbReference type="PANTHER" id="PTHR30086:SF20">
    <property type="entry name" value="ARGININE EXPORTER PROTEIN ARGO-RELATED"/>
    <property type="match status" value="1"/>
</dbReference>
<name>A0A5B0H6G4_9BURK</name>
<feature type="transmembrane region" description="Helical" evidence="6">
    <location>
        <begin position="182"/>
        <end position="203"/>
    </location>
</feature>
<comment type="caution">
    <text evidence="7">The sequence shown here is derived from an EMBL/GenBank/DDBJ whole genome shotgun (WGS) entry which is preliminary data.</text>
</comment>
<evidence type="ECO:0000256" key="3">
    <source>
        <dbReference type="ARBA" id="ARBA00022692"/>
    </source>
</evidence>
<proteinExistence type="predicted"/>
<keyword evidence="4 6" id="KW-1133">Transmembrane helix</keyword>
<evidence type="ECO:0000256" key="1">
    <source>
        <dbReference type="ARBA" id="ARBA00004651"/>
    </source>
</evidence>
<feature type="transmembrane region" description="Helical" evidence="6">
    <location>
        <begin position="155"/>
        <end position="176"/>
    </location>
</feature>
<dbReference type="PANTHER" id="PTHR30086">
    <property type="entry name" value="ARGININE EXPORTER PROTEIN ARGO"/>
    <property type="match status" value="1"/>
</dbReference>
<feature type="transmembrane region" description="Helical" evidence="6">
    <location>
        <begin position="73"/>
        <end position="92"/>
    </location>
</feature>
<dbReference type="EMBL" id="VTUZ01000011">
    <property type="protein sequence ID" value="KAA1010827.1"/>
    <property type="molecule type" value="Genomic_DNA"/>
</dbReference>
<comment type="subcellular location">
    <subcellularLocation>
        <location evidence="1">Cell membrane</location>
        <topology evidence="1">Multi-pass membrane protein</topology>
    </subcellularLocation>
</comment>
<evidence type="ECO:0000256" key="6">
    <source>
        <dbReference type="SAM" id="Phobius"/>
    </source>
</evidence>
<keyword evidence="3 6" id="KW-0812">Transmembrane</keyword>
<feature type="transmembrane region" description="Helical" evidence="6">
    <location>
        <begin position="112"/>
        <end position="134"/>
    </location>
</feature>
<dbReference type="GO" id="GO:0005886">
    <property type="term" value="C:plasma membrane"/>
    <property type="evidence" value="ECO:0007669"/>
    <property type="project" value="UniProtKB-SubCell"/>
</dbReference>
<evidence type="ECO:0000313" key="7">
    <source>
        <dbReference type="EMBL" id="KAA1010827.1"/>
    </source>
</evidence>
<keyword evidence="8" id="KW-1185">Reference proteome</keyword>
<dbReference type="RefSeq" id="WP_149671298.1">
    <property type="nucleotide sequence ID" value="NZ_VTUZ01000011.1"/>
</dbReference>
<dbReference type="AlphaFoldDB" id="A0A5B0H6G4"/>
<evidence type="ECO:0000256" key="2">
    <source>
        <dbReference type="ARBA" id="ARBA00022475"/>
    </source>
</evidence>
<dbReference type="Proteomes" id="UP000325273">
    <property type="component" value="Unassembled WGS sequence"/>
</dbReference>
<protein>
    <submittedName>
        <fullName evidence="7">LysE family translocator</fullName>
    </submittedName>
</protein>
<feature type="transmembrane region" description="Helical" evidence="6">
    <location>
        <begin position="48"/>
        <end position="66"/>
    </location>
</feature>
<evidence type="ECO:0000256" key="4">
    <source>
        <dbReference type="ARBA" id="ARBA00022989"/>
    </source>
</evidence>
<dbReference type="Pfam" id="PF01810">
    <property type="entry name" value="LysE"/>
    <property type="match status" value="1"/>
</dbReference>
<reference evidence="7 8" key="1">
    <citation type="submission" date="2019-08" db="EMBL/GenBank/DDBJ databases">
        <title>Paraburkholderia sp. DCY113.</title>
        <authorList>
            <person name="Kang J."/>
        </authorList>
    </citation>
    <scope>NUCLEOTIDE SEQUENCE [LARGE SCALE GENOMIC DNA]</scope>
    <source>
        <strain evidence="7 8">DCY113</strain>
    </source>
</reference>
<accession>A0A5B0H6G4</accession>
<keyword evidence="5 6" id="KW-0472">Membrane</keyword>
<sequence length="211" mass="21957">MAAVEISLLTAFWLVSLSLVMVPGADWAYAIAAGLRARAIAPAVTGMLLGYLAITLVVATGIGALVASVPAILTVLTVVGAGYLLWLGGNILARPSALTVADEEVANTSLKWSIRGFATSGLNPKALLLFLALLPQFTNRNGAWPISEQIGAMGIVHIVNCAVVYTLVGVGSKIVLRTRPTVARLVSQISGAAMIVIAVLLLLEQSLAFKR</sequence>
<gene>
    <name evidence="7" type="ORF">FVF58_18385</name>
</gene>